<comment type="caution">
    <text evidence="2">The sequence shown here is derived from an EMBL/GenBank/DDBJ whole genome shotgun (WGS) entry which is preliminary data.</text>
</comment>
<dbReference type="OrthoDB" id="4484973at2"/>
<dbReference type="EMBL" id="MPIN01000011">
    <property type="protein sequence ID" value="OJH36365.1"/>
    <property type="molecule type" value="Genomic_DNA"/>
</dbReference>
<dbReference type="InterPro" id="IPR036700">
    <property type="entry name" value="BOBF_sf"/>
</dbReference>
<evidence type="ECO:0000313" key="2">
    <source>
        <dbReference type="EMBL" id="OJH36365.1"/>
    </source>
</evidence>
<proteinExistence type="predicted"/>
<dbReference type="Proteomes" id="UP000182229">
    <property type="component" value="Unassembled WGS sequence"/>
</dbReference>
<dbReference type="GO" id="GO:0003677">
    <property type="term" value="F:DNA binding"/>
    <property type="evidence" value="ECO:0007669"/>
    <property type="project" value="UniProtKB-KW"/>
</dbReference>
<reference evidence="2 3" key="2">
    <citation type="submission" date="2016-12" db="EMBL/GenBank/DDBJ databases">
        <title>Draft Genome Sequence of Cystobacter ferrugineus Strain Cbfe23.</title>
        <authorList>
            <person name="Akbar S."/>
            <person name="Dowd S.E."/>
            <person name="Stevens D.C."/>
        </authorList>
    </citation>
    <scope>NUCLEOTIDE SEQUENCE [LARGE SCALE GENOMIC DNA]</scope>
    <source>
        <strain evidence="2 3">Cbfe23</strain>
    </source>
</reference>
<gene>
    <name evidence="2" type="ORF">BON30_34405</name>
</gene>
<dbReference type="RefSeq" id="WP_071902859.1">
    <property type="nucleotide sequence ID" value="NZ_MPIN01000011.1"/>
</dbReference>
<organism evidence="2 3">
    <name type="scientific">Cystobacter ferrugineus</name>
    <dbReference type="NCBI Taxonomy" id="83449"/>
    <lineage>
        <taxon>Bacteria</taxon>
        <taxon>Pseudomonadati</taxon>
        <taxon>Myxococcota</taxon>
        <taxon>Myxococcia</taxon>
        <taxon>Myxococcales</taxon>
        <taxon>Cystobacterineae</taxon>
        <taxon>Archangiaceae</taxon>
        <taxon>Cystobacter</taxon>
    </lineage>
</organism>
<sequence length="235" mass="25158">MTLSRMAHPSRLATRPRVLLGCLMLAAFAACGDPGSKPPTPSPATPIAQARARDNGTTVIVEGHVTVPPGLFSSDTGNGSFAIQDDTGGIYVKVAETLGFGLGDHVRVTGTLNEELGLRILESEPASIQKLEGTRQVLPKDVSTSELQEPNEGLLVRVSGNVMEVFKDESPSGYSLLFSEGPGWVRLFVHMGAGIDPETLRSLSLGQRIQVTGFVSQYRTMYEVVPRQPSDLVLQ</sequence>
<keyword evidence="1" id="KW-0732">Signal</keyword>
<feature type="signal peptide" evidence="1">
    <location>
        <begin position="1"/>
        <end position="29"/>
    </location>
</feature>
<dbReference type="PROSITE" id="PS51257">
    <property type="entry name" value="PROKAR_LIPOPROTEIN"/>
    <property type="match status" value="1"/>
</dbReference>
<evidence type="ECO:0000313" key="3">
    <source>
        <dbReference type="Proteomes" id="UP000182229"/>
    </source>
</evidence>
<feature type="chain" id="PRO_5012950809" evidence="1">
    <location>
        <begin position="30"/>
        <end position="235"/>
    </location>
</feature>
<dbReference type="STRING" id="83449.BON30_34405"/>
<keyword evidence="3" id="KW-1185">Reference proteome</keyword>
<evidence type="ECO:0000256" key="1">
    <source>
        <dbReference type="SAM" id="SignalP"/>
    </source>
</evidence>
<dbReference type="AlphaFoldDB" id="A0A1L9B266"/>
<protein>
    <submittedName>
        <fullName evidence="2">DNA-binding protein</fullName>
    </submittedName>
</protein>
<keyword evidence="2" id="KW-0238">DNA-binding</keyword>
<reference evidence="3" key="1">
    <citation type="submission" date="2016-11" db="EMBL/GenBank/DDBJ databases">
        <authorList>
            <person name="Shukria A."/>
            <person name="Stevens D.C."/>
        </authorList>
    </citation>
    <scope>NUCLEOTIDE SEQUENCE [LARGE SCALE GENOMIC DNA]</scope>
    <source>
        <strain evidence="3">Cbfe23</strain>
    </source>
</reference>
<accession>A0A1L9B266</accession>
<name>A0A1L9B266_9BACT</name>
<dbReference type="SUPFAM" id="SSF101756">
    <property type="entry name" value="Hypothetical protein YgiW"/>
    <property type="match status" value="1"/>
</dbReference>